<accession>A0A452XJS7</accession>
<evidence type="ECO:0000313" key="4">
    <source>
        <dbReference type="Proteomes" id="UP000015105"/>
    </source>
</evidence>
<dbReference type="InterPro" id="IPR013320">
    <property type="entry name" value="ConA-like_dom_sf"/>
</dbReference>
<evidence type="ECO:0000259" key="2">
    <source>
        <dbReference type="Pfam" id="PF08787"/>
    </source>
</evidence>
<keyword evidence="4" id="KW-1185">Reference proteome</keyword>
<dbReference type="SUPFAM" id="SSF49899">
    <property type="entry name" value="Concanavalin A-like lectins/glucanases"/>
    <property type="match status" value="1"/>
</dbReference>
<reference evidence="4" key="1">
    <citation type="journal article" date="2014" name="Science">
        <title>Ancient hybridizations among the ancestral genomes of bread wheat.</title>
        <authorList>
            <consortium name="International Wheat Genome Sequencing Consortium,"/>
            <person name="Marcussen T."/>
            <person name="Sandve S.R."/>
            <person name="Heier L."/>
            <person name="Spannagl M."/>
            <person name="Pfeifer M."/>
            <person name="Jakobsen K.S."/>
            <person name="Wulff B.B."/>
            <person name="Steuernagel B."/>
            <person name="Mayer K.F."/>
            <person name="Olsen O.A."/>
        </authorList>
    </citation>
    <scope>NUCLEOTIDE SEQUENCE [LARGE SCALE GENOMIC DNA]</scope>
    <source>
        <strain evidence="4">cv. AL8/78</strain>
    </source>
</reference>
<reference evidence="3" key="5">
    <citation type="journal article" date="2021" name="G3 (Bethesda)">
        <title>Aegilops tauschii genome assembly Aet v5.0 features greater sequence contiguity and improved annotation.</title>
        <authorList>
            <person name="Wang L."/>
            <person name="Zhu T."/>
            <person name="Rodriguez J.C."/>
            <person name="Deal K.R."/>
            <person name="Dubcovsky J."/>
            <person name="McGuire P.E."/>
            <person name="Lux T."/>
            <person name="Spannagl M."/>
            <person name="Mayer K.F.X."/>
            <person name="Baldrich P."/>
            <person name="Meyers B.C."/>
            <person name="Huo N."/>
            <person name="Gu Y.Q."/>
            <person name="Zhou H."/>
            <person name="Devos K.M."/>
            <person name="Bennetzen J.L."/>
            <person name="Unver T."/>
            <person name="Budak H."/>
            <person name="Gulick P.J."/>
            <person name="Galiba G."/>
            <person name="Kalapos B."/>
            <person name="Nelson D.R."/>
            <person name="Li P."/>
            <person name="You F.M."/>
            <person name="Luo M.C."/>
            <person name="Dvorak J."/>
        </authorList>
    </citation>
    <scope>NUCLEOTIDE SEQUENCE [LARGE SCALE GENOMIC DNA]</scope>
    <source>
        <strain evidence="3">cv. AL8/78</strain>
    </source>
</reference>
<dbReference type="STRING" id="200361.A0A452XJS7"/>
<dbReference type="AlphaFoldDB" id="A0A452XJS7"/>
<dbReference type="EnsemblPlants" id="AET1Gv20035500.1">
    <property type="protein sequence ID" value="AET1Gv20035500.1"/>
    <property type="gene ID" value="AET1Gv20035500"/>
</dbReference>
<feature type="signal peptide" evidence="1">
    <location>
        <begin position="1"/>
        <end position="28"/>
    </location>
</feature>
<dbReference type="Proteomes" id="UP000015105">
    <property type="component" value="Chromosome 1D"/>
</dbReference>
<evidence type="ECO:0000256" key="1">
    <source>
        <dbReference type="SAM" id="SignalP"/>
    </source>
</evidence>
<dbReference type="Pfam" id="PF08787">
    <property type="entry name" value="Alginate_lyase2"/>
    <property type="match status" value="1"/>
</dbReference>
<sequence length="229" mass="25634">KQTHMAPHALSWISVPLLVLLAASTSFAASRGAWAPKTADPDDGFTAVSLHESNFVLQRPFDEASGARYSFNGTVRKLWVLSSDKPHARQSHTSPRTEIRMAGYDYSSGVWQFEGYGYVPSGTTGVSIMQVFGAGETATTLMLHVYDGALRYYDRQIVEDAIYDRWFRLNVVHDVEGSTLTVYIDGQQRLHVDGRGGDSHYFKFGVYAQNHDSSCMESRWKGVRILKKD</sequence>
<organism evidence="3 4">
    <name type="scientific">Aegilops tauschii subsp. strangulata</name>
    <name type="common">Goatgrass</name>
    <dbReference type="NCBI Taxonomy" id="200361"/>
    <lineage>
        <taxon>Eukaryota</taxon>
        <taxon>Viridiplantae</taxon>
        <taxon>Streptophyta</taxon>
        <taxon>Embryophyta</taxon>
        <taxon>Tracheophyta</taxon>
        <taxon>Spermatophyta</taxon>
        <taxon>Magnoliopsida</taxon>
        <taxon>Liliopsida</taxon>
        <taxon>Poales</taxon>
        <taxon>Poaceae</taxon>
        <taxon>BOP clade</taxon>
        <taxon>Pooideae</taxon>
        <taxon>Triticodae</taxon>
        <taxon>Triticeae</taxon>
        <taxon>Triticinae</taxon>
        <taxon>Aegilops</taxon>
    </lineage>
</organism>
<keyword evidence="1" id="KW-0732">Signal</keyword>
<reference evidence="4" key="2">
    <citation type="journal article" date="2017" name="Nat. Plants">
        <title>The Aegilops tauschii genome reveals multiple impacts of transposons.</title>
        <authorList>
            <person name="Zhao G."/>
            <person name="Zou C."/>
            <person name="Li K."/>
            <person name="Wang K."/>
            <person name="Li T."/>
            <person name="Gao L."/>
            <person name="Zhang X."/>
            <person name="Wang H."/>
            <person name="Yang Z."/>
            <person name="Liu X."/>
            <person name="Jiang W."/>
            <person name="Mao L."/>
            <person name="Kong X."/>
            <person name="Jiao Y."/>
            <person name="Jia J."/>
        </authorList>
    </citation>
    <scope>NUCLEOTIDE SEQUENCE [LARGE SCALE GENOMIC DNA]</scope>
    <source>
        <strain evidence="4">cv. AL8/78</strain>
    </source>
</reference>
<dbReference type="Gramene" id="AET1Gv20035500.1">
    <property type="protein sequence ID" value="AET1Gv20035500.1"/>
    <property type="gene ID" value="AET1Gv20035500"/>
</dbReference>
<evidence type="ECO:0000313" key="3">
    <source>
        <dbReference type="EnsemblPlants" id="AET1Gv20035500.1"/>
    </source>
</evidence>
<feature type="chain" id="PRO_5019266230" description="Alginate lyase 2 domain-containing protein" evidence="1">
    <location>
        <begin position="29"/>
        <end position="229"/>
    </location>
</feature>
<reference evidence="3" key="3">
    <citation type="journal article" date="2017" name="Nature">
        <title>Genome sequence of the progenitor of the wheat D genome Aegilops tauschii.</title>
        <authorList>
            <person name="Luo M.C."/>
            <person name="Gu Y.Q."/>
            <person name="Puiu D."/>
            <person name="Wang H."/>
            <person name="Twardziok S.O."/>
            <person name="Deal K.R."/>
            <person name="Huo N."/>
            <person name="Zhu T."/>
            <person name="Wang L."/>
            <person name="Wang Y."/>
            <person name="McGuire P.E."/>
            <person name="Liu S."/>
            <person name="Long H."/>
            <person name="Ramasamy R.K."/>
            <person name="Rodriguez J.C."/>
            <person name="Van S.L."/>
            <person name="Yuan L."/>
            <person name="Wang Z."/>
            <person name="Xia Z."/>
            <person name="Xiao L."/>
            <person name="Anderson O.D."/>
            <person name="Ouyang S."/>
            <person name="Liang Y."/>
            <person name="Zimin A.V."/>
            <person name="Pertea G."/>
            <person name="Qi P."/>
            <person name="Bennetzen J.L."/>
            <person name="Dai X."/>
            <person name="Dawson M.W."/>
            <person name="Muller H.G."/>
            <person name="Kugler K."/>
            <person name="Rivarola-Duarte L."/>
            <person name="Spannagl M."/>
            <person name="Mayer K.F.X."/>
            <person name="Lu F.H."/>
            <person name="Bevan M.W."/>
            <person name="Leroy P."/>
            <person name="Li P."/>
            <person name="You F.M."/>
            <person name="Sun Q."/>
            <person name="Liu Z."/>
            <person name="Lyons E."/>
            <person name="Wicker T."/>
            <person name="Salzberg S.L."/>
            <person name="Devos K.M."/>
            <person name="Dvorak J."/>
        </authorList>
    </citation>
    <scope>NUCLEOTIDE SEQUENCE [LARGE SCALE GENOMIC DNA]</scope>
    <source>
        <strain evidence="3">cv. AL8/78</strain>
    </source>
</reference>
<protein>
    <recommendedName>
        <fullName evidence="2">Alginate lyase 2 domain-containing protein</fullName>
    </recommendedName>
</protein>
<dbReference type="PANTHER" id="PTHR33681">
    <property type="entry name" value="BINDING PROTEIN, PUTATIVE, EXPRESSED-RELATED"/>
    <property type="match status" value="1"/>
</dbReference>
<feature type="domain" description="Alginate lyase 2" evidence="2">
    <location>
        <begin position="53"/>
        <end position="225"/>
    </location>
</feature>
<reference evidence="3" key="4">
    <citation type="submission" date="2019-03" db="UniProtKB">
        <authorList>
            <consortium name="EnsemblPlants"/>
        </authorList>
    </citation>
    <scope>IDENTIFICATION</scope>
</reference>
<proteinExistence type="predicted"/>
<dbReference type="Gene3D" id="2.60.120.200">
    <property type="match status" value="1"/>
</dbReference>
<dbReference type="PANTHER" id="PTHR33681:SF21">
    <property type="entry name" value="ALGINATE LYASE 2 DOMAIN-CONTAINING PROTEIN"/>
    <property type="match status" value="1"/>
</dbReference>
<name>A0A452XJS7_AEGTS</name>
<dbReference type="InterPro" id="IPR014895">
    <property type="entry name" value="Alginate_lyase_2"/>
</dbReference>